<keyword evidence="2" id="KW-1185">Reference proteome</keyword>
<dbReference type="AlphaFoldDB" id="A0A6P0HMY4"/>
<comment type="caution">
    <text evidence="1">The sequence shown here is derived from an EMBL/GenBank/DDBJ whole genome shotgun (WGS) entry which is preliminary data.</text>
</comment>
<dbReference type="Proteomes" id="UP000468687">
    <property type="component" value="Unassembled WGS sequence"/>
</dbReference>
<organism evidence="1 2">
    <name type="scientific">Nocardioides zeae</name>
    <dbReference type="NCBI Taxonomy" id="1457234"/>
    <lineage>
        <taxon>Bacteria</taxon>
        <taxon>Bacillati</taxon>
        <taxon>Actinomycetota</taxon>
        <taxon>Actinomycetes</taxon>
        <taxon>Propionibacteriales</taxon>
        <taxon>Nocardioidaceae</taxon>
        <taxon>Nocardioides</taxon>
    </lineage>
</organism>
<evidence type="ECO:0000313" key="2">
    <source>
        <dbReference type="Proteomes" id="UP000468687"/>
    </source>
</evidence>
<accession>A0A6P0HMY4</accession>
<dbReference type="RefSeq" id="WP_163773536.1">
    <property type="nucleotide sequence ID" value="NZ_JAAGXA010000013.1"/>
</dbReference>
<protein>
    <submittedName>
        <fullName evidence="1">Uncharacterized protein</fullName>
    </submittedName>
</protein>
<evidence type="ECO:0000313" key="1">
    <source>
        <dbReference type="EMBL" id="NEN79991.1"/>
    </source>
</evidence>
<dbReference type="EMBL" id="JAAGXA010000013">
    <property type="protein sequence ID" value="NEN79991.1"/>
    <property type="molecule type" value="Genomic_DNA"/>
</dbReference>
<gene>
    <name evidence="1" type="ORF">G3T38_17130</name>
</gene>
<sequence>MAIAKRSIPELAARAERVLAARAREGVEPMTYGELAAAISDDERTYPATGMGAVLKHMGERGQYSWSRSLLAWAVNETGKPSEAYVGSPAGADDPEAERELWHPRIARHFALDEE</sequence>
<name>A0A6P0HMY4_9ACTN</name>
<proteinExistence type="predicted"/>
<reference evidence="1 2" key="1">
    <citation type="journal article" date="2014" name="Int. J. Syst. Evol. Microbiol.">
        <title>Nocardioides zeae sp. nov., isolated from the stem of Zea mays.</title>
        <authorList>
            <person name="Glaeser S.P."/>
            <person name="McInroy J.A."/>
            <person name="Busse H.J."/>
            <person name="Kampfer P."/>
        </authorList>
    </citation>
    <scope>NUCLEOTIDE SEQUENCE [LARGE SCALE GENOMIC DNA]</scope>
    <source>
        <strain evidence="1 2">JCM 30728</strain>
    </source>
</reference>